<dbReference type="Ensembl" id="ENSELUT00000098305.1">
    <property type="protein sequence ID" value="ENSELUP00000082656.1"/>
    <property type="gene ID" value="ENSELUG00000011337.3"/>
</dbReference>
<keyword evidence="2" id="KW-1185">Reference proteome</keyword>
<dbReference type="Pfam" id="PF17659">
    <property type="entry name" value="RADX"/>
    <property type="match status" value="1"/>
</dbReference>
<dbReference type="Proteomes" id="UP000265140">
    <property type="component" value="Chromosome 7"/>
</dbReference>
<name>A0AAY5K1G4_ESOLU</name>
<gene>
    <name evidence="1" type="primary">IL20RA</name>
</gene>
<organism evidence="1 2">
    <name type="scientific">Esox lucius</name>
    <name type="common">Northern pike</name>
    <dbReference type="NCBI Taxonomy" id="8010"/>
    <lineage>
        <taxon>Eukaryota</taxon>
        <taxon>Metazoa</taxon>
        <taxon>Chordata</taxon>
        <taxon>Craniata</taxon>
        <taxon>Vertebrata</taxon>
        <taxon>Euteleostomi</taxon>
        <taxon>Actinopterygii</taxon>
        <taxon>Neopterygii</taxon>
        <taxon>Teleostei</taxon>
        <taxon>Protacanthopterygii</taxon>
        <taxon>Esociformes</taxon>
        <taxon>Esocidae</taxon>
        <taxon>Esox</taxon>
    </lineage>
</organism>
<dbReference type="InterPro" id="IPR036397">
    <property type="entry name" value="RNaseH_sf"/>
</dbReference>
<reference evidence="1" key="2">
    <citation type="submission" date="2025-08" db="UniProtKB">
        <authorList>
            <consortium name="Ensembl"/>
        </authorList>
    </citation>
    <scope>IDENTIFICATION</scope>
</reference>
<dbReference type="Gene3D" id="3.30.420.10">
    <property type="entry name" value="Ribonuclease H-like superfamily/Ribonuclease H"/>
    <property type="match status" value="1"/>
</dbReference>
<reference evidence="1 2" key="1">
    <citation type="submission" date="2020-02" db="EMBL/GenBank/DDBJ databases">
        <title>Esox lucius (northern pike) genome, fEsoLuc1, primary haplotype.</title>
        <authorList>
            <person name="Myers G."/>
            <person name="Karagic N."/>
            <person name="Meyer A."/>
            <person name="Pippel M."/>
            <person name="Reichard M."/>
            <person name="Winkler S."/>
            <person name="Tracey A."/>
            <person name="Sims Y."/>
            <person name="Howe K."/>
            <person name="Rhie A."/>
            <person name="Formenti G."/>
            <person name="Durbin R."/>
            <person name="Fedrigo O."/>
            <person name="Jarvis E.D."/>
        </authorList>
    </citation>
    <scope>NUCLEOTIDE SEQUENCE [LARGE SCALE GENOMIC DNA]</scope>
</reference>
<dbReference type="PANTHER" id="PTHR14944:SF4">
    <property type="entry name" value="RPA1 RELATED SINGLE STRANDED DNA BINDING PROTEIN, X-LINKED"/>
    <property type="match status" value="1"/>
</dbReference>
<dbReference type="PANTHER" id="PTHR14944">
    <property type="entry name" value="RPA-RELATED PROTEIN RADX"/>
    <property type="match status" value="1"/>
</dbReference>
<evidence type="ECO:0000313" key="1">
    <source>
        <dbReference type="Ensembl" id="ENSELUP00000082656.1"/>
    </source>
</evidence>
<sequence length="126" mass="14446">MPYFSFAGPEKYWTYRWVHAVDGTSSIPFILEIYASSQPEIFNGIYPMTYLVCTQMRKCQDQDSLPYLTSSCETQIFTTAGTRALVRVGGIMNSSKYQAILGQTLQASVRKLKRKFTFQHDNDPKH</sequence>
<dbReference type="GO" id="GO:0003697">
    <property type="term" value="F:single-stranded DNA binding"/>
    <property type="evidence" value="ECO:0007669"/>
    <property type="project" value="InterPro"/>
</dbReference>
<evidence type="ECO:0000313" key="2">
    <source>
        <dbReference type="Proteomes" id="UP000265140"/>
    </source>
</evidence>
<accession>A0AAY5K1G4</accession>
<reference evidence="1" key="3">
    <citation type="submission" date="2025-09" db="UniProtKB">
        <authorList>
            <consortium name="Ensembl"/>
        </authorList>
    </citation>
    <scope>IDENTIFICATION</scope>
</reference>
<dbReference type="GeneTree" id="ENSGT00390000005094"/>
<dbReference type="AlphaFoldDB" id="A0AAY5K1G4"/>
<protein>
    <submittedName>
        <fullName evidence="1">Uncharacterized protein</fullName>
    </submittedName>
</protein>
<dbReference type="InterPro" id="IPR040893">
    <property type="entry name" value="RADX"/>
</dbReference>
<proteinExistence type="predicted"/>